<accession>A0A0K0DRU0</accession>
<dbReference type="AlphaFoldDB" id="A0A0K0DRU0"/>
<protein>
    <submittedName>
        <fullName evidence="2">Transcriptional regulator</fullName>
    </submittedName>
</protein>
<organism evidence="1 2">
    <name type="scientific">Angiostrongylus cantonensis</name>
    <name type="common">Rat lungworm</name>
    <dbReference type="NCBI Taxonomy" id="6313"/>
    <lineage>
        <taxon>Eukaryota</taxon>
        <taxon>Metazoa</taxon>
        <taxon>Ecdysozoa</taxon>
        <taxon>Nematoda</taxon>
        <taxon>Chromadorea</taxon>
        <taxon>Rhabditida</taxon>
        <taxon>Rhabditina</taxon>
        <taxon>Rhabditomorpha</taxon>
        <taxon>Strongyloidea</taxon>
        <taxon>Metastrongylidae</taxon>
        <taxon>Angiostrongylus</taxon>
    </lineage>
</organism>
<reference evidence="1" key="1">
    <citation type="submission" date="2012-09" db="EMBL/GenBank/DDBJ databases">
        <authorList>
            <person name="Martin A.A."/>
        </authorList>
    </citation>
    <scope>NUCLEOTIDE SEQUENCE</scope>
</reference>
<dbReference type="Proteomes" id="UP000035642">
    <property type="component" value="Unassembled WGS sequence"/>
</dbReference>
<evidence type="ECO:0000313" key="2">
    <source>
        <dbReference type="WBParaSite" id="ACAC_0001447901-mRNA-1"/>
    </source>
</evidence>
<dbReference type="WBParaSite" id="ACAC_0001447901-mRNA-1">
    <property type="protein sequence ID" value="ACAC_0001447901-mRNA-1"/>
    <property type="gene ID" value="ACAC_0001447901"/>
</dbReference>
<reference evidence="2" key="2">
    <citation type="submission" date="2017-02" db="UniProtKB">
        <authorList>
            <consortium name="WormBaseParasite"/>
        </authorList>
    </citation>
    <scope>IDENTIFICATION</scope>
</reference>
<proteinExistence type="predicted"/>
<keyword evidence="1" id="KW-1185">Reference proteome</keyword>
<name>A0A0K0DRU0_ANGCA</name>
<sequence>LSSFDTLGGIGLGKRSPVSMVERRALSSFDTLGGDRKE</sequence>
<evidence type="ECO:0000313" key="1">
    <source>
        <dbReference type="Proteomes" id="UP000035642"/>
    </source>
</evidence>